<name>A0ABW5DUH5_9PROT</name>
<sequence>MAMTPSLETAKKLKAIPDEEAWSLIRDYQKELQLLQQVYLAGGQRAIIALEGWDAAGKGGLIRRIAWAMDPRSLFVWPISAPNEVERRQHYLQRFWERLPLKGQFAIFDRTWYGRVLVERVEGFIEKPTWKRAYGEINDFEKALIDDGVHLIKIFLHVSRKEQHQRFCDRMEDPLKRWKLSTEDIRNRRQWDNYEVAIDEMFEKTSTAIAPWEVIYADDKRAARVAAMRYITRELSKGLDLTLPSLDPEVEKALRAED</sequence>
<comment type="caution">
    <text evidence="5">The sequence shown here is derived from an EMBL/GenBank/DDBJ whole genome shotgun (WGS) entry which is preliminary data.</text>
</comment>
<evidence type="ECO:0000313" key="6">
    <source>
        <dbReference type="Proteomes" id="UP001597295"/>
    </source>
</evidence>
<keyword evidence="2" id="KW-0808">Transferase</keyword>
<reference evidence="6" key="1">
    <citation type="journal article" date="2019" name="Int. J. Syst. Evol. Microbiol.">
        <title>The Global Catalogue of Microorganisms (GCM) 10K type strain sequencing project: providing services to taxonomists for standard genome sequencing and annotation.</title>
        <authorList>
            <consortium name="The Broad Institute Genomics Platform"/>
            <consortium name="The Broad Institute Genome Sequencing Center for Infectious Disease"/>
            <person name="Wu L."/>
            <person name="Ma J."/>
        </authorList>
    </citation>
    <scope>NUCLEOTIDE SEQUENCE [LARGE SCALE GENOMIC DNA]</scope>
    <source>
        <strain evidence="6">CGMCC 1.19062</strain>
    </source>
</reference>
<dbReference type="InterPro" id="IPR016898">
    <property type="entry name" value="Polyphosphate_phosphotransfera"/>
</dbReference>
<dbReference type="Pfam" id="PF03976">
    <property type="entry name" value="PPK2"/>
    <property type="match status" value="1"/>
</dbReference>
<dbReference type="PANTHER" id="PTHR34383:SF3">
    <property type="entry name" value="POLYPHOSPHATE:AMP PHOSPHOTRANSFERASE"/>
    <property type="match status" value="1"/>
</dbReference>
<dbReference type="InterPro" id="IPR027417">
    <property type="entry name" value="P-loop_NTPase"/>
</dbReference>
<dbReference type="GO" id="GO:0016301">
    <property type="term" value="F:kinase activity"/>
    <property type="evidence" value="ECO:0007669"/>
    <property type="project" value="UniProtKB-KW"/>
</dbReference>
<organism evidence="5 6">
    <name type="scientific">Lacibacterium aquatile</name>
    <dbReference type="NCBI Taxonomy" id="1168082"/>
    <lineage>
        <taxon>Bacteria</taxon>
        <taxon>Pseudomonadati</taxon>
        <taxon>Pseudomonadota</taxon>
        <taxon>Alphaproteobacteria</taxon>
        <taxon>Rhodospirillales</taxon>
        <taxon>Rhodospirillaceae</taxon>
    </lineage>
</organism>
<feature type="domain" description="Polyphosphate kinase-2-related" evidence="4">
    <location>
        <begin position="25"/>
        <end position="235"/>
    </location>
</feature>
<dbReference type="PIRSF" id="PIRSF028756">
    <property type="entry name" value="PPK2_prd"/>
    <property type="match status" value="1"/>
</dbReference>
<protein>
    <submittedName>
        <fullName evidence="5">Polyphosphate kinase 2 family protein</fullName>
    </submittedName>
</protein>
<keyword evidence="6" id="KW-1185">Reference proteome</keyword>
<dbReference type="Gene3D" id="3.40.50.300">
    <property type="entry name" value="P-loop containing nucleotide triphosphate hydrolases"/>
    <property type="match status" value="1"/>
</dbReference>
<comment type="similarity">
    <text evidence="1">Belongs to the polyphosphate kinase 2 (PPK2) family. Class I subfamily.</text>
</comment>
<gene>
    <name evidence="5" type="ORF">ACFSM5_16835</name>
</gene>
<dbReference type="EMBL" id="JBHUIP010000013">
    <property type="protein sequence ID" value="MFD2264574.1"/>
    <property type="molecule type" value="Genomic_DNA"/>
</dbReference>
<evidence type="ECO:0000256" key="1">
    <source>
        <dbReference type="ARBA" id="ARBA00009924"/>
    </source>
</evidence>
<dbReference type="RefSeq" id="WP_379877665.1">
    <property type="nucleotide sequence ID" value="NZ_JBHUIP010000013.1"/>
</dbReference>
<dbReference type="SUPFAM" id="SSF52540">
    <property type="entry name" value="P-loop containing nucleoside triphosphate hydrolases"/>
    <property type="match status" value="1"/>
</dbReference>
<proteinExistence type="inferred from homology"/>
<dbReference type="PANTHER" id="PTHR34383">
    <property type="entry name" value="POLYPHOSPHATE:AMP PHOSPHOTRANSFERASE-RELATED"/>
    <property type="match status" value="1"/>
</dbReference>
<dbReference type="Proteomes" id="UP001597295">
    <property type="component" value="Unassembled WGS sequence"/>
</dbReference>
<dbReference type="InterPro" id="IPR022488">
    <property type="entry name" value="PPK2-related"/>
</dbReference>
<evidence type="ECO:0000259" key="4">
    <source>
        <dbReference type="Pfam" id="PF03976"/>
    </source>
</evidence>
<evidence type="ECO:0000256" key="3">
    <source>
        <dbReference type="ARBA" id="ARBA00022777"/>
    </source>
</evidence>
<evidence type="ECO:0000313" key="5">
    <source>
        <dbReference type="EMBL" id="MFD2264574.1"/>
    </source>
</evidence>
<keyword evidence="3 5" id="KW-0418">Kinase</keyword>
<accession>A0ABW5DUH5</accession>
<evidence type="ECO:0000256" key="2">
    <source>
        <dbReference type="ARBA" id="ARBA00022679"/>
    </source>
</evidence>